<evidence type="ECO:0000256" key="1">
    <source>
        <dbReference type="SAM" id="MobiDB-lite"/>
    </source>
</evidence>
<gene>
    <name evidence="2" type="ORF">AAF712_014109</name>
</gene>
<name>A0ABR2ZDX4_9AGAR</name>
<accession>A0ABR2ZDX4</accession>
<reference evidence="2 3" key="1">
    <citation type="submission" date="2024-05" db="EMBL/GenBank/DDBJ databases">
        <title>A draft genome resource for the thread blight pathogen Marasmius tenuissimus strain MS-2.</title>
        <authorList>
            <person name="Yulfo-Soto G.E."/>
            <person name="Baruah I.K."/>
            <person name="Amoako-Attah I."/>
            <person name="Bukari Y."/>
            <person name="Meinhardt L.W."/>
            <person name="Bailey B.A."/>
            <person name="Cohen S.P."/>
        </authorList>
    </citation>
    <scope>NUCLEOTIDE SEQUENCE [LARGE SCALE GENOMIC DNA]</scope>
    <source>
        <strain evidence="2 3">MS-2</strain>
    </source>
</reference>
<keyword evidence="3" id="KW-1185">Reference proteome</keyword>
<comment type="caution">
    <text evidence="2">The sequence shown here is derived from an EMBL/GenBank/DDBJ whole genome shotgun (WGS) entry which is preliminary data.</text>
</comment>
<organism evidence="2 3">
    <name type="scientific">Marasmius tenuissimus</name>
    <dbReference type="NCBI Taxonomy" id="585030"/>
    <lineage>
        <taxon>Eukaryota</taxon>
        <taxon>Fungi</taxon>
        <taxon>Dikarya</taxon>
        <taxon>Basidiomycota</taxon>
        <taxon>Agaricomycotina</taxon>
        <taxon>Agaricomycetes</taxon>
        <taxon>Agaricomycetidae</taxon>
        <taxon>Agaricales</taxon>
        <taxon>Marasmiineae</taxon>
        <taxon>Marasmiaceae</taxon>
        <taxon>Marasmius</taxon>
    </lineage>
</organism>
<evidence type="ECO:0000313" key="2">
    <source>
        <dbReference type="EMBL" id="KAL0059184.1"/>
    </source>
</evidence>
<dbReference type="EMBL" id="JBBXMP010000245">
    <property type="protein sequence ID" value="KAL0059184.1"/>
    <property type="molecule type" value="Genomic_DNA"/>
</dbReference>
<protein>
    <submittedName>
        <fullName evidence="2">Uncharacterized protein</fullName>
    </submittedName>
</protein>
<dbReference type="Proteomes" id="UP001437256">
    <property type="component" value="Unassembled WGS sequence"/>
</dbReference>
<feature type="region of interest" description="Disordered" evidence="1">
    <location>
        <begin position="80"/>
        <end position="117"/>
    </location>
</feature>
<sequence>MEARYVAALVKPREDYIRAMVEGRTDEPYVKEPRHMQNIRQKGSGQMALSVDEAGKVPIVIDDAGTTMYTADASESFGVGGFYDPDAPKKKKGGGRRAKRVALQQKERERGGKSTRQLWLFREGKGWRGNGVG</sequence>
<proteinExistence type="predicted"/>
<feature type="compositionally biased region" description="Basic residues" evidence="1">
    <location>
        <begin position="89"/>
        <end position="100"/>
    </location>
</feature>
<evidence type="ECO:0000313" key="3">
    <source>
        <dbReference type="Proteomes" id="UP001437256"/>
    </source>
</evidence>